<evidence type="ECO:0000259" key="2">
    <source>
        <dbReference type="SMART" id="SM00976"/>
    </source>
</evidence>
<dbReference type="OrthoDB" id="5363079at2759"/>
<dbReference type="CDD" id="cd04497">
    <property type="entry name" value="hPOT1_OB1_like"/>
    <property type="match status" value="1"/>
</dbReference>
<feature type="compositionally biased region" description="Polar residues" evidence="1">
    <location>
        <begin position="971"/>
        <end position="1002"/>
    </location>
</feature>
<keyword evidence="4" id="KW-1185">Reference proteome</keyword>
<feature type="compositionally biased region" description="Polar residues" evidence="1">
    <location>
        <begin position="473"/>
        <end position="482"/>
    </location>
</feature>
<feature type="compositionally biased region" description="Acidic residues" evidence="1">
    <location>
        <begin position="771"/>
        <end position="801"/>
    </location>
</feature>
<dbReference type="InterPro" id="IPR011564">
    <property type="entry name" value="Telomer_end-bd_POT1/Cdc13"/>
</dbReference>
<feature type="compositionally biased region" description="Acidic residues" evidence="1">
    <location>
        <begin position="1080"/>
        <end position="1092"/>
    </location>
</feature>
<feature type="compositionally biased region" description="Polar residues" evidence="1">
    <location>
        <begin position="381"/>
        <end position="403"/>
    </location>
</feature>
<feature type="compositionally biased region" description="Acidic residues" evidence="1">
    <location>
        <begin position="886"/>
        <end position="899"/>
    </location>
</feature>
<dbReference type="SMART" id="SM00976">
    <property type="entry name" value="Telo_bind"/>
    <property type="match status" value="1"/>
</dbReference>
<feature type="region of interest" description="Disordered" evidence="1">
    <location>
        <begin position="1"/>
        <end position="29"/>
    </location>
</feature>
<dbReference type="Pfam" id="PF02765">
    <property type="entry name" value="POT1"/>
    <property type="match status" value="1"/>
</dbReference>
<accession>A0A423VPW4</accession>
<evidence type="ECO:0000313" key="3">
    <source>
        <dbReference type="EMBL" id="ROV93067.1"/>
    </source>
</evidence>
<feature type="compositionally biased region" description="Polar residues" evidence="1">
    <location>
        <begin position="1387"/>
        <end position="1398"/>
    </location>
</feature>
<dbReference type="EMBL" id="LJZO01000034">
    <property type="protein sequence ID" value="ROV93067.1"/>
    <property type="molecule type" value="Genomic_DNA"/>
</dbReference>
<feature type="compositionally biased region" description="Basic and acidic residues" evidence="1">
    <location>
        <begin position="1188"/>
        <end position="1204"/>
    </location>
</feature>
<feature type="compositionally biased region" description="Basic and acidic residues" evidence="1">
    <location>
        <begin position="624"/>
        <end position="633"/>
    </location>
</feature>
<dbReference type="SUPFAM" id="SSF50249">
    <property type="entry name" value="Nucleic acid-binding proteins"/>
    <property type="match status" value="1"/>
</dbReference>
<feature type="compositionally biased region" description="Acidic residues" evidence="1">
    <location>
        <begin position="600"/>
        <end position="623"/>
    </location>
</feature>
<feature type="compositionally biased region" description="Polar residues" evidence="1">
    <location>
        <begin position="1353"/>
        <end position="1364"/>
    </location>
</feature>
<feature type="compositionally biased region" description="Acidic residues" evidence="1">
    <location>
        <begin position="648"/>
        <end position="678"/>
    </location>
</feature>
<feature type="compositionally biased region" description="Polar residues" evidence="1">
    <location>
        <begin position="14"/>
        <end position="29"/>
    </location>
</feature>
<feature type="compositionally biased region" description="Basic residues" evidence="1">
    <location>
        <begin position="217"/>
        <end position="226"/>
    </location>
</feature>
<dbReference type="Gene3D" id="2.40.50.140">
    <property type="entry name" value="Nucleic acid-binding proteins"/>
    <property type="match status" value="1"/>
</dbReference>
<feature type="compositionally biased region" description="Acidic residues" evidence="1">
    <location>
        <begin position="1031"/>
        <end position="1057"/>
    </location>
</feature>
<dbReference type="GO" id="GO:0000781">
    <property type="term" value="C:chromosome, telomeric region"/>
    <property type="evidence" value="ECO:0007669"/>
    <property type="project" value="InterPro"/>
</dbReference>
<proteinExistence type="predicted"/>
<dbReference type="InterPro" id="IPR012340">
    <property type="entry name" value="NA-bd_OB-fold"/>
</dbReference>
<feature type="compositionally biased region" description="Basic and acidic residues" evidence="1">
    <location>
        <begin position="909"/>
        <end position="920"/>
    </location>
</feature>
<name>A0A423VPW4_CYTCH</name>
<feature type="region of interest" description="Disordered" evidence="1">
    <location>
        <begin position="203"/>
        <end position="419"/>
    </location>
</feature>
<feature type="compositionally biased region" description="Basic and acidic residues" evidence="1">
    <location>
        <begin position="565"/>
        <end position="578"/>
    </location>
</feature>
<feature type="compositionally biased region" description="Basic and acidic residues" evidence="1">
    <location>
        <begin position="844"/>
        <end position="854"/>
    </location>
</feature>
<sequence>MASSNGDVDHLLASRTTTPITQLNPDLSDQANRKIHGEVTITWPYSSVNKRFAFLLAEPDFRLRREKGQVRIVLNGPSAEAVCDWELGSGDEVTLALDGVEWAKDEEPARPPGSRLDWQLKFGGNLMLKVTLGETQETKFIHLDQPLPTEPVEAPEPVHFAEIDTSVFDDDLLIDQAPASPPRAEYATPIFMKRSRPSYGPLFEFDLDDETEDGGSRRGKGRKRPRYSVQNGRWRYREESDSPEPEVVQESSSPAPEQDGDVAMQDTPSKPQMADGACQTDENALLLPPQSAENTPSESWNRTEPSYASDNRTLGPSGGATTDTGVQASPPKPKAILPEFQVQGQQQPVEESARDPSRPYDSAPGHSEVPHIETSVRAGSGASQPQPATQVPANPQMQASSLFGSGPAPTRPIFGQQSSVGAGFGAVGGSSVDSLRFGFGQQPQSMFGGMQFTPSQLQPQYYDAHYYPASYPDPQQMSNHDSPASHHSHGVSAQHAQYEGEPGTISTNAPTSQVTDHSVPLWPIAAQTLDHSHAVGHLTGPEDLLSDDSIPEKSPPGMIPPAVEDGTRNRDEMKEEGILSRPVFEQGVPREALPHGREESADEDGDSMDSDEEADYDEDEKGDDYDMRNYDRVSDDEEGFDGVGATLSDEEMLDEDGDDFYEDEEDYDEEDYEEDEDAAPDHYQQAPRMAPQPPVQTAPVVIDLLSDSDEEDEAPKAPPPPQNHVKRPLMDGIAKSEPQDGRGGDLADDGRPRLASPLENSMEAERKQYSEEEPGEELEEESEEELEQELEDELEEELEHDLEERADNSGTSSYREQFSEGEGSSEYEDDEAAGKGIEAEEREPESAEVIRDMDIIEEDITVDSIRSVPEVEEAMTSSPPRRHDEAESDVEEGSEEGFQVEDVTVDVTDGTRQRSDHGDDMVEDGAPRDNGIPSFQTESGGIAASLEARPQQPNEGNDMAAERESPDSMVESFQTQPVELAASFQTESADFATSFQTQTADMNTDDLSEPSQFGGSSRDGPDMDVVMADAREDEAIDEDQVSASEEDADEKDDEDIEMQLPPREETEHLDEESERKDLEDMAAEPQSEDDAVEDKTFNGFSDDPHEAPPSPPISQHQRDQIAPGMVDISMTTFSSHTETHISDNHVTTFETQETEVMLSQRSQADEDRMSVTDEKGLEAAEAVPASGKELESDAESIKDGRLASDDEAQGNDEKDLAFSEPESEPLGDEILASSSPPQREAEPESGQVVEGAKEQPACASSEISEEDFHDASELPQADDALSAAHNDDRASYVTADSQVSESRETEEIGSPPTTRPRRRGRTHKDDSSMQFAVSAASSTRGQRGLSGQPPSPRTTRSKTMTFQKAPSPHNNHEDMSIQLARAALKSPSRSKAPATSTDAGKPDLVQRLGDDMPDCVPLKDLKSYLRNNLDIAAVVTSNPTPPQRTKARQYATGFTVTDPSIAPDGVIEVSLFRAHKDFLPIVKPGDSILLRGFTVTALADKGFGLQTHPEDSSWAVFDTDGEDALPQIRGPPVELGEEEKGYLVDLRGWYAALDEGAKGKLARAAGEMVEKGKEARGAK</sequence>
<dbReference type="Proteomes" id="UP000284375">
    <property type="component" value="Unassembled WGS sequence"/>
</dbReference>
<feature type="domain" description="Telomeric single stranded DNA binding POT1/Cdc13" evidence="2">
    <location>
        <begin position="1415"/>
        <end position="1551"/>
    </location>
</feature>
<evidence type="ECO:0000313" key="4">
    <source>
        <dbReference type="Proteomes" id="UP000284375"/>
    </source>
</evidence>
<gene>
    <name evidence="3" type="ORF">VSDG_07394</name>
</gene>
<feature type="compositionally biased region" description="Polar residues" evidence="1">
    <location>
        <begin position="1328"/>
        <end position="1341"/>
    </location>
</feature>
<dbReference type="GO" id="GO:0003677">
    <property type="term" value="F:DNA binding"/>
    <property type="evidence" value="ECO:0007669"/>
    <property type="project" value="InterPro"/>
</dbReference>
<dbReference type="STRING" id="252740.A0A423VPW4"/>
<protein>
    <recommendedName>
        <fullName evidence="2">Telomeric single stranded DNA binding POT1/Cdc13 domain-containing protein</fullName>
    </recommendedName>
</protein>
<feature type="compositionally biased region" description="Basic and acidic residues" evidence="1">
    <location>
        <begin position="1163"/>
        <end position="1178"/>
    </location>
</feature>
<feature type="region of interest" description="Disordered" evidence="1">
    <location>
        <begin position="535"/>
        <end position="1411"/>
    </location>
</feature>
<organism evidence="3 4">
    <name type="scientific">Cytospora chrysosperma</name>
    <name type="common">Cytospora canker fungus</name>
    <name type="synonym">Sphaeria chrysosperma</name>
    <dbReference type="NCBI Taxonomy" id="252740"/>
    <lineage>
        <taxon>Eukaryota</taxon>
        <taxon>Fungi</taxon>
        <taxon>Dikarya</taxon>
        <taxon>Ascomycota</taxon>
        <taxon>Pezizomycotina</taxon>
        <taxon>Sordariomycetes</taxon>
        <taxon>Sordariomycetidae</taxon>
        <taxon>Diaporthales</taxon>
        <taxon>Cytosporaceae</taxon>
        <taxon>Cytospora</taxon>
    </lineage>
</organism>
<feature type="region of interest" description="Disordered" evidence="1">
    <location>
        <begin position="472"/>
        <end position="515"/>
    </location>
</feature>
<feature type="compositionally biased region" description="Polar residues" evidence="1">
    <location>
        <begin position="291"/>
        <end position="327"/>
    </location>
</feature>
<comment type="caution">
    <text evidence="3">The sequence shown here is derived from an EMBL/GenBank/DDBJ whole genome shotgun (WGS) entry which is preliminary data.</text>
</comment>
<feature type="compositionally biased region" description="Basic and acidic residues" evidence="1">
    <location>
        <begin position="737"/>
        <end position="752"/>
    </location>
</feature>
<reference evidence="3 4" key="1">
    <citation type="submission" date="2015-09" db="EMBL/GenBank/DDBJ databases">
        <title>Host preference determinants of Valsa canker pathogens revealed by comparative genomics.</title>
        <authorList>
            <person name="Yin Z."/>
            <person name="Huang L."/>
        </authorList>
    </citation>
    <scope>NUCLEOTIDE SEQUENCE [LARGE SCALE GENOMIC DNA]</scope>
    <source>
        <strain evidence="3 4">YSFL</strain>
    </source>
</reference>
<feature type="compositionally biased region" description="Polar residues" evidence="1">
    <location>
        <begin position="504"/>
        <end position="515"/>
    </location>
</feature>
<feature type="compositionally biased region" description="Low complexity" evidence="1">
    <location>
        <begin position="245"/>
        <end position="257"/>
    </location>
</feature>
<dbReference type="GO" id="GO:0000723">
    <property type="term" value="P:telomere maintenance"/>
    <property type="evidence" value="ECO:0007669"/>
    <property type="project" value="InterPro"/>
</dbReference>
<evidence type="ECO:0000256" key="1">
    <source>
        <dbReference type="SAM" id="MobiDB-lite"/>
    </source>
</evidence>